<dbReference type="Gene3D" id="3.30.559.30">
    <property type="entry name" value="Nonribosomal peptide synthetase, condensation domain"/>
    <property type="match status" value="2"/>
</dbReference>
<dbReference type="RefSeq" id="WP_311598067.1">
    <property type="nucleotide sequence ID" value="NZ_JAVREM010000010.1"/>
</dbReference>
<dbReference type="Pfam" id="PF13193">
    <property type="entry name" value="AMP-binding_C"/>
    <property type="match status" value="2"/>
</dbReference>
<dbReference type="Pfam" id="PF00550">
    <property type="entry name" value="PP-binding"/>
    <property type="match status" value="2"/>
</dbReference>
<protein>
    <submittedName>
        <fullName evidence="5">Amino acid adenylation domain-containing protein</fullName>
    </submittedName>
</protein>
<accession>A0ABU2LN65</accession>
<dbReference type="PROSITE" id="PS00012">
    <property type="entry name" value="PHOSPHOPANTETHEINE"/>
    <property type="match status" value="2"/>
</dbReference>
<dbReference type="InterPro" id="IPR042099">
    <property type="entry name" value="ANL_N_sf"/>
</dbReference>
<dbReference type="Gene3D" id="1.10.1200.10">
    <property type="entry name" value="ACP-like"/>
    <property type="match status" value="2"/>
</dbReference>
<comment type="cofactor">
    <cofactor evidence="1">
        <name>pantetheine 4'-phosphate</name>
        <dbReference type="ChEBI" id="CHEBI:47942"/>
    </cofactor>
</comment>
<dbReference type="InterPro" id="IPR025110">
    <property type="entry name" value="AMP-bd_C"/>
</dbReference>
<dbReference type="InterPro" id="IPR020845">
    <property type="entry name" value="AMP-binding_CS"/>
</dbReference>
<evidence type="ECO:0000313" key="6">
    <source>
        <dbReference type="Proteomes" id="UP001183420"/>
    </source>
</evidence>
<reference evidence="6" key="1">
    <citation type="submission" date="2023-07" db="EMBL/GenBank/DDBJ databases">
        <title>30 novel species of actinomycetes from the DSMZ collection.</title>
        <authorList>
            <person name="Nouioui I."/>
        </authorList>
    </citation>
    <scope>NUCLEOTIDE SEQUENCE [LARGE SCALE GENOMIC DNA]</scope>
    <source>
        <strain evidence="6">DSM 44918</strain>
    </source>
</reference>
<sequence length="2215" mass="243098">MSERQENEGTFDDEELRAFLLEEAAAQPVAPGGPVNGATPLSFAQRSIWFFEQWKPGTPTYNVGSAFAVTGPLDARLLEQAMERVVRRHPALRTGFASRDGHVVQVVHPDSVVPFRHRDLSGAAHEDRAVEARALAEEEVRRPFELDQGRPLRALLLRLAEDSHLLVLTVHHIVCDGLSTGVVLRDLARSYEALISGRDGALPTAPGYPEFAAWERERWESGTGADGLDHWLRRLDGAPEVTQLPHAGPRPAEQTFAGETLLVEVEERLSQLLGERSATLRVTPFILLYSAFAAFVARYTSQEDIVLGTPMAIRHGADSGLNLDETVGPLINTLPLRTDLTGDPRFRELLDRVRDTVADAQEHAEVPFERISEAVRRGQRELSHHPVFQVVFGVQEEPAAGHRLGEAVLTPEPVDRATAKFDMTWNVIIGATTRIELEYNTDLYTRAEVESMAASYLVLLDAFLDAPDTRIGRVALVEPATRAPVLRRRPGRDDDSCLHQRVARWAERTPDAIAVSDGELRLTYADLDARATDLSGRLWNAGVRPGELVGLALPRGADLVVSVLAVLKAGAAYVPLDPEYPAKRLDFLRADAELSVVISRSAVLDRLPGEGWHVIDLDASDQPAQRWPGPDAGSPDSLAYVIYTSGSTGKPKGVAVTHRNVSRLFTAVEEWNAFDSSDVWPLFHSYAFDFSVWEMWGALLHGGRLVIVDDLVSRSPHDLLELLARERVTVLSQTPSAFRALEAAEADSSVELDLRLVIFGGEALDMASVGRWFARHGDAAPRLVNMYGITETTVHSTFHPLTEADAVGGASPIGVPLPDLAIYVLDRWGNIAPPGVVGEIHVAGGGVATGYLRRPGLTATRFVACPFGEPGERMYRSGDLARYRRDGSLEYLGRADDQVKVRGFRIETGEIEVVLAEHPAIRNAAVLARWDDGAPSGRLVGYVTAGQRVTSDELRAYLAGRLPEYLVPRTFVVLDAFPITANGKIDRAALPAPDGTRPELSHGYVAPSTPAEKSICEVLAEVLGLDRVGVLDNFFDLGGDSIRSLQVIGQALERGWRITLQDLFRTPVAGEIAARAQRVDPDSAPAERQPFALIGEADRQSLPADVIDAYPVSTLQAGMVYHMERDPENLPFHNVNSWHLKATYDAERFARAVQDVVDRHPMLRTSFDFASYSEPLQLVRASASIPLVVEDLRGLPEEVRESTVREVFHRERRTPLDLSRGPLLRGVIQRRTDDTFQWTLTEHHAIFDGWSMMSFHAELFERYLELLRDPAAPHTSPPRSAYSQFVAAERADIASPDSQKFWSRYLAGARPVALPRWPITELTPAERHDTAKQGEVIDDMRKWRFTSTAEATHRALELLLPDRVIDGLHRLAARLGVPVKSVLLAAHLKVVGLATGQRDVISGLTSNGRPEDIDSTQVLGMFLNMPPIRVDLSGGSWADLIQRVYAAEQEILPYRRYPLAHIQWDAGGQELFDTTFVYLHFHVLGQALRTGVSFLSGGVASHADYRAEPTNYALSTGLLRDPVTTRTLLRMDYYTAKVSDAQARHIQGLYVAVMEAMTDAEARHEAFSPLRGAESERVLTEWNGPDREYRTDRCVHELFEEQVRRTPFATAVTDGTTELSYAELNDQANQLAHWLRERGAGPETVVAVRSHRDARLLVLLLGVLKSGAAYLPLDPTHPSDRLAYVLQDADVSLVLTRDTTRDGVPDGPWETVDTDALAAELVGRPTHDAGRTSTPDNLMYVIYTSGSTGRPKGVLVPHSGVANYLGWCEEEYASRGTGGAPLFSSIAFDMVVPNIYTPLIRGERLCVLHDDLDPVALAEQLAEWAPFSFIKMTPGHLELLREVLPPERLSGLAATLVVGADAFPSHVLADWREVDTTSTLLNEYGPTEASVGNTTYTPDRLSPPATSGGLVPIGRAIPNTTMYVLDQALVPVPVGVTGDLYIGGDCVVRGYARMPGTTAARFVPDPFADSPGARMYRTGDLGRWLPDGQLEFLGRDDDQVKVDGYRIELGEVEAAMAAHPAVRQAVASVVDGEQSRRLVGYYVTTEADDGGRQETGPELRGWLAERLPSYLVPSVLVPIDRLPLNANGKVDRGALPYPRRTGALAPESHQPPGTPLEELLAALWKDVLGVTDVGRSDTFFGLGGNSLLATRLVFRLRRELRVQVSLDTLLRAASLRRMAVELGTELRTAHGAEVAALLLGPADTDTEPETRGAQP</sequence>
<comment type="caution">
    <text evidence="5">The sequence shown here is derived from an EMBL/GenBank/DDBJ whole genome shotgun (WGS) entry which is preliminary data.</text>
</comment>
<keyword evidence="3" id="KW-0597">Phosphoprotein</keyword>
<dbReference type="EMBL" id="JAVREM010000010">
    <property type="protein sequence ID" value="MDT0319036.1"/>
    <property type="molecule type" value="Genomic_DNA"/>
</dbReference>
<dbReference type="Gene3D" id="3.30.559.10">
    <property type="entry name" value="Chloramphenicol acetyltransferase-like domain"/>
    <property type="match status" value="2"/>
</dbReference>
<feature type="domain" description="Carrier" evidence="4">
    <location>
        <begin position="2111"/>
        <end position="2186"/>
    </location>
</feature>
<dbReference type="PROSITE" id="PS00455">
    <property type="entry name" value="AMP_BINDING"/>
    <property type="match status" value="2"/>
</dbReference>
<evidence type="ECO:0000256" key="3">
    <source>
        <dbReference type="ARBA" id="ARBA00022553"/>
    </source>
</evidence>
<dbReference type="Proteomes" id="UP001183420">
    <property type="component" value="Unassembled WGS sequence"/>
</dbReference>
<dbReference type="Gene3D" id="3.30.300.30">
    <property type="match status" value="2"/>
</dbReference>
<feature type="domain" description="Carrier" evidence="4">
    <location>
        <begin position="1006"/>
        <end position="1080"/>
    </location>
</feature>
<dbReference type="InterPro" id="IPR045851">
    <property type="entry name" value="AMP-bd_C_sf"/>
</dbReference>
<dbReference type="Pfam" id="PF00501">
    <property type="entry name" value="AMP-binding"/>
    <property type="match status" value="2"/>
</dbReference>
<dbReference type="Gene3D" id="3.40.50.12780">
    <property type="entry name" value="N-terminal domain of ligase-like"/>
    <property type="match status" value="1"/>
</dbReference>
<dbReference type="PANTHER" id="PTHR45527">
    <property type="entry name" value="NONRIBOSOMAL PEPTIDE SYNTHETASE"/>
    <property type="match status" value="1"/>
</dbReference>
<organism evidence="5 6">
    <name type="scientific">Streptomyces millisiae</name>
    <dbReference type="NCBI Taxonomy" id="3075542"/>
    <lineage>
        <taxon>Bacteria</taxon>
        <taxon>Bacillati</taxon>
        <taxon>Actinomycetota</taxon>
        <taxon>Actinomycetes</taxon>
        <taxon>Kitasatosporales</taxon>
        <taxon>Streptomycetaceae</taxon>
        <taxon>Streptomyces</taxon>
    </lineage>
</organism>
<dbReference type="SUPFAM" id="SSF56801">
    <property type="entry name" value="Acetyl-CoA synthetase-like"/>
    <property type="match status" value="2"/>
</dbReference>
<dbReference type="Gene3D" id="3.40.50.980">
    <property type="match status" value="2"/>
</dbReference>
<evidence type="ECO:0000313" key="5">
    <source>
        <dbReference type="EMBL" id="MDT0319036.1"/>
    </source>
</evidence>
<dbReference type="InterPro" id="IPR001242">
    <property type="entry name" value="Condensation_dom"/>
</dbReference>
<keyword evidence="2" id="KW-0596">Phosphopantetheine</keyword>
<gene>
    <name evidence="5" type="ORF">RNC47_11885</name>
</gene>
<dbReference type="CDD" id="cd05930">
    <property type="entry name" value="A_NRPS"/>
    <property type="match status" value="1"/>
</dbReference>
<dbReference type="InterPro" id="IPR006162">
    <property type="entry name" value="Ppantetheine_attach_site"/>
</dbReference>
<dbReference type="CDD" id="cd17643">
    <property type="entry name" value="A_NRPS_Cytc1-like"/>
    <property type="match status" value="1"/>
</dbReference>
<dbReference type="InterPro" id="IPR023213">
    <property type="entry name" value="CAT-like_dom_sf"/>
</dbReference>
<evidence type="ECO:0000256" key="2">
    <source>
        <dbReference type="ARBA" id="ARBA00022450"/>
    </source>
</evidence>
<dbReference type="SUPFAM" id="SSF52777">
    <property type="entry name" value="CoA-dependent acyltransferases"/>
    <property type="match status" value="4"/>
</dbReference>
<dbReference type="PANTHER" id="PTHR45527:SF14">
    <property type="entry name" value="PLIPASTATIN SYNTHASE SUBUNIT B"/>
    <property type="match status" value="1"/>
</dbReference>
<dbReference type="InterPro" id="IPR036736">
    <property type="entry name" value="ACP-like_sf"/>
</dbReference>
<dbReference type="Pfam" id="PF00668">
    <property type="entry name" value="Condensation"/>
    <property type="match status" value="2"/>
</dbReference>
<dbReference type="CDD" id="cd19531">
    <property type="entry name" value="LCL_NRPS-like"/>
    <property type="match status" value="1"/>
</dbReference>
<name>A0ABU2LN65_9ACTN</name>
<dbReference type="SMART" id="SM00823">
    <property type="entry name" value="PKS_PP"/>
    <property type="match status" value="1"/>
</dbReference>
<dbReference type="Gene3D" id="2.30.38.10">
    <property type="entry name" value="Luciferase, Domain 3"/>
    <property type="match status" value="1"/>
</dbReference>
<dbReference type="SUPFAM" id="SSF47336">
    <property type="entry name" value="ACP-like"/>
    <property type="match status" value="2"/>
</dbReference>
<dbReference type="InterPro" id="IPR009081">
    <property type="entry name" value="PP-bd_ACP"/>
</dbReference>
<dbReference type="PROSITE" id="PS50075">
    <property type="entry name" value="CARRIER"/>
    <property type="match status" value="2"/>
</dbReference>
<evidence type="ECO:0000259" key="4">
    <source>
        <dbReference type="PROSITE" id="PS50075"/>
    </source>
</evidence>
<dbReference type="InterPro" id="IPR000873">
    <property type="entry name" value="AMP-dep_synth/lig_dom"/>
</dbReference>
<dbReference type="NCBIfam" id="TIGR01733">
    <property type="entry name" value="AA-adenyl-dom"/>
    <property type="match status" value="2"/>
</dbReference>
<proteinExistence type="predicted"/>
<dbReference type="InterPro" id="IPR020806">
    <property type="entry name" value="PKS_PP-bd"/>
</dbReference>
<dbReference type="InterPro" id="IPR010071">
    <property type="entry name" value="AA_adenyl_dom"/>
</dbReference>
<keyword evidence="6" id="KW-1185">Reference proteome</keyword>
<dbReference type="NCBIfam" id="NF003417">
    <property type="entry name" value="PRK04813.1"/>
    <property type="match status" value="2"/>
</dbReference>
<evidence type="ECO:0000256" key="1">
    <source>
        <dbReference type="ARBA" id="ARBA00001957"/>
    </source>
</evidence>